<dbReference type="Pfam" id="PF13499">
    <property type="entry name" value="EF-hand_7"/>
    <property type="match status" value="1"/>
</dbReference>
<dbReference type="InterPro" id="IPR029052">
    <property type="entry name" value="Metallo-depent_PP-like"/>
</dbReference>
<evidence type="ECO:0000256" key="2">
    <source>
        <dbReference type="ARBA" id="ARBA00022741"/>
    </source>
</evidence>
<dbReference type="InterPro" id="IPR033690">
    <property type="entry name" value="Adenylat_kinase_CS"/>
</dbReference>
<dbReference type="PROSITE" id="PS00113">
    <property type="entry name" value="ADENYLATE_KINASE"/>
    <property type="match status" value="2"/>
</dbReference>
<name>A0A0M0JUR4_9EUKA</name>
<dbReference type="PROSITE" id="PS00018">
    <property type="entry name" value="EF_HAND_1"/>
    <property type="match status" value="2"/>
</dbReference>
<dbReference type="SUPFAM" id="SSF55816">
    <property type="entry name" value="5'-nucleotidase (syn. UDP-sugar hydrolase), C-terminal domain"/>
    <property type="match status" value="1"/>
</dbReference>
<dbReference type="InterPro" id="IPR027417">
    <property type="entry name" value="P-loop_NTPase"/>
</dbReference>
<dbReference type="Pfam" id="PF02872">
    <property type="entry name" value="5_nucleotid_C"/>
    <property type="match status" value="1"/>
</dbReference>
<sequence>MLVPDGPVVFVLGGPGSGKGTQCAKLVERYGAAHFSAGDLLRAEAKKGTEQGKMIDEMIKQGALVPTQITLDLLKAAIKSRKGPYLIDGFPRSLDNLQAFDNQVYGGCALTLVYDLSEAAMEERLLKHGETSGRADDNAATIKKRFKTFWDESMPVIDILRARKGGLMVSTIDASRTPQEVAIDTWRVFDKIANVINMLVPDGPVVFMLGAPGTGKGAQCAKLVERYGAAHIKVSDLLRAEVKKGTEQGKMIDEIMKEHDVVPAPITLDLLKAAIKTRKGPYIIDGFPRSLDNLHAFDDQVYGGHRGFGCALAIFYFMADAEIAVKRKLERNQTQKKGIQDLDEHAEELRKKFHKFKGQCMPVIEKLKNRGLLATVDGHPSFNAVFTATCKAFDKVAAPLVTWRKAQVTEYLAKHAMKERLEAALHAAVGSQAPDPASFVAECIAPPGPRRPRTACGTFLRIVTVNDVYKLDNYPRVASAVAAAKKAAAALDCVVISTLPGDFLSPCPLTALDGGRAMTEGLNKAKIEYVMLGNHELDYGFQWSVDRMQAFKGKCINSNITTKPIDTFPKYDVIHVGDRRVLMTAFLSADTSIYAPANTPTVIPPAEAAVAIWNEAKEALGYTPDVHLPMTHQLVPEDKAFCLALAKHKELGPRTPIVLGAHEHEVYIDSCGGAKIIKTGADAEEIGYVDIWWGTDGVMHSKVELVPGCEFDEEPEAKKFCLEQEDFVRRVMSAPLMPIPAFMSSKTVRHSPSGVEMMTSLMTTDFLPHQVRHSPSGVATLLLTQMLRGFRKEKVELCVVHGGSVRAGKEYQANTTFTMGDLFAEFAFDGPMAVILVKGSILQASTANTRNAPKPAPDFLHFDEGVVIEPEKHAILSVGGVPFDPEKMYKIAINQLLLTGLNVIEPLMSYVRANVKVPTEESCRLSKNVVIEVSMKDVWRHLIDFQSFDEDGNGAIEDAELRAGIKKFFAQVASRPEGISVEEVAALIKKKQGHLSLVEQLVKTLDTNGDGYIDEEEMLALSH</sequence>
<protein>
    <submittedName>
        <fullName evidence="7">Flagellar adenylate kinase</fullName>
    </submittedName>
</protein>
<dbReference type="GO" id="GO:0016787">
    <property type="term" value="F:hydrolase activity"/>
    <property type="evidence" value="ECO:0007669"/>
    <property type="project" value="InterPro"/>
</dbReference>
<dbReference type="SUPFAM" id="SSF56300">
    <property type="entry name" value="Metallo-dependent phosphatases"/>
    <property type="match status" value="1"/>
</dbReference>
<dbReference type="Gene3D" id="3.90.780.10">
    <property type="entry name" value="5'-Nucleotidase, C-terminal domain"/>
    <property type="match status" value="1"/>
</dbReference>
<dbReference type="CDD" id="cd00051">
    <property type="entry name" value="EFh"/>
    <property type="match status" value="1"/>
</dbReference>
<feature type="domain" description="EF-hand" evidence="6">
    <location>
        <begin position="993"/>
        <end position="1023"/>
    </location>
</feature>
<gene>
    <name evidence="7" type="ORF">Ctob_005084</name>
</gene>
<keyword evidence="7" id="KW-0282">Flagellum</keyword>
<dbReference type="AlphaFoldDB" id="A0A0M0JUR4"/>
<dbReference type="Gene3D" id="3.40.50.300">
    <property type="entry name" value="P-loop containing nucleotide triphosphate hydrolases"/>
    <property type="match status" value="2"/>
</dbReference>
<dbReference type="PRINTS" id="PR00094">
    <property type="entry name" value="ADENYLTKNASE"/>
</dbReference>
<dbReference type="SUPFAM" id="SSF52540">
    <property type="entry name" value="P-loop containing nucleoside triphosphate hydrolases"/>
    <property type="match status" value="2"/>
</dbReference>
<keyword evidence="1" id="KW-0808">Transferase</keyword>
<dbReference type="InterPro" id="IPR008334">
    <property type="entry name" value="5'-Nucleotdase_C"/>
</dbReference>
<evidence type="ECO:0000256" key="5">
    <source>
        <dbReference type="SAM" id="Coils"/>
    </source>
</evidence>
<keyword evidence="3 7" id="KW-0418">Kinase</keyword>
<dbReference type="GO" id="GO:0005509">
    <property type="term" value="F:calcium ion binding"/>
    <property type="evidence" value="ECO:0007669"/>
    <property type="project" value="InterPro"/>
</dbReference>
<evidence type="ECO:0000259" key="6">
    <source>
        <dbReference type="PROSITE" id="PS50222"/>
    </source>
</evidence>
<dbReference type="InterPro" id="IPR018247">
    <property type="entry name" value="EF_Hand_1_Ca_BS"/>
</dbReference>
<dbReference type="Gene3D" id="3.60.21.10">
    <property type="match status" value="1"/>
</dbReference>
<evidence type="ECO:0000313" key="8">
    <source>
        <dbReference type="Proteomes" id="UP000037460"/>
    </source>
</evidence>
<keyword evidence="7" id="KW-0966">Cell projection</keyword>
<keyword evidence="5" id="KW-0175">Coiled coil</keyword>
<evidence type="ECO:0000256" key="1">
    <source>
        <dbReference type="ARBA" id="ARBA00022679"/>
    </source>
</evidence>
<dbReference type="OrthoDB" id="442176at2759"/>
<dbReference type="GO" id="GO:0009166">
    <property type="term" value="P:nucleotide catabolic process"/>
    <property type="evidence" value="ECO:0007669"/>
    <property type="project" value="InterPro"/>
</dbReference>
<keyword evidence="8" id="KW-1185">Reference proteome</keyword>
<dbReference type="GO" id="GO:0019205">
    <property type="term" value="F:nucleobase-containing compound kinase activity"/>
    <property type="evidence" value="ECO:0007669"/>
    <property type="project" value="InterPro"/>
</dbReference>
<feature type="domain" description="EF-hand" evidence="6">
    <location>
        <begin position="945"/>
        <end position="971"/>
    </location>
</feature>
<dbReference type="GO" id="GO:0005524">
    <property type="term" value="F:ATP binding"/>
    <property type="evidence" value="ECO:0007669"/>
    <property type="project" value="InterPro"/>
</dbReference>
<keyword evidence="2" id="KW-0547">Nucleotide-binding</keyword>
<feature type="coiled-coil region" evidence="5">
    <location>
        <begin position="332"/>
        <end position="359"/>
    </location>
</feature>
<accession>A0A0M0JUR4</accession>
<organism evidence="7 8">
    <name type="scientific">Chrysochromulina tobinii</name>
    <dbReference type="NCBI Taxonomy" id="1460289"/>
    <lineage>
        <taxon>Eukaryota</taxon>
        <taxon>Haptista</taxon>
        <taxon>Haptophyta</taxon>
        <taxon>Prymnesiophyceae</taxon>
        <taxon>Prymnesiales</taxon>
        <taxon>Chrysochromulinaceae</taxon>
        <taxon>Chrysochromulina</taxon>
    </lineage>
</organism>
<dbReference type="InterPro" id="IPR002048">
    <property type="entry name" value="EF_hand_dom"/>
</dbReference>
<dbReference type="Gene3D" id="1.10.238.10">
    <property type="entry name" value="EF-hand"/>
    <property type="match status" value="1"/>
</dbReference>
<dbReference type="InterPro" id="IPR011992">
    <property type="entry name" value="EF-hand-dom_pair"/>
</dbReference>
<evidence type="ECO:0000256" key="4">
    <source>
        <dbReference type="ARBA" id="ARBA00022837"/>
    </source>
</evidence>
<dbReference type="SUPFAM" id="SSF47473">
    <property type="entry name" value="EF-hand"/>
    <property type="match status" value="1"/>
</dbReference>
<dbReference type="EMBL" id="JWZX01002254">
    <property type="protein sequence ID" value="KOO30275.1"/>
    <property type="molecule type" value="Genomic_DNA"/>
</dbReference>
<dbReference type="Proteomes" id="UP000037460">
    <property type="component" value="Unassembled WGS sequence"/>
</dbReference>
<dbReference type="HAMAP" id="MF_00235">
    <property type="entry name" value="Adenylate_kinase_Adk"/>
    <property type="match status" value="2"/>
</dbReference>
<dbReference type="Pfam" id="PF00406">
    <property type="entry name" value="ADK"/>
    <property type="match status" value="2"/>
</dbReference>
<comment type="caution">
    <text evidence="7">The sequence shown here is derived from an EMBL/GenBank/DDBJ whole genome shotgun (WGS) entry which is preliminary data.</text>
</comment>
<dbReference type="PROSITE" id="PS50222">
    <property type="entry name" value="EF_HAND_2"/>
    <property type="match status" value="2"/>
</dbReference>
<keyword evidence="7" id="KW-0969">Cilium</keyword>
<dbReference type="InterPro" id="IPR036907">
    <property type="entry name" value="5'-Nucleotdase_C_sf"/>
</dbReference>
<dbReference type="InterPro" id="IPR000850">
    <property type="entry name" value="Adenylat/UMP-CMP_kin"/>
</dbReference>
<keyword evidence="4" id="KW-0106">Calcium</keyword>
<dbReference type="CDD" id="cd01428">
    <property type="entry name" value="ADK"/>
    <property type="match status" value="2"/>
</dbReference>
<proteinExistence type="inferred from homology"/>
<evidence type="ECO:0000313" key="7">
    <source>
        <dbReference type="EMBL" id="KOO30275.1"/>
    </source>
</evidence>
<evidence type="ECO:0000256" key="3">
    <source>
        <dbReference type="ARBA" id="ARBA00022777"/>
    </source>
</evidence>
<reference evidence="8" key="1">
    <citation type="journal article" date="2015" name="PLoS Genet.">
        <title>Genome Sequence and Transcriptome Analyses of Chrysochromulina tobin: Metabolic Tools for Enhanced Algal Fitness in the Prominent Order Prymnesiales (Haptophyceae).</title>
        <authorList>
            <person name="Hovde B.T."/>
            <person name="Deodato C.R."/>
            <person name="Hunsperger H.M."/>
            <person name="Ryken S.A."/>
            <person name="Yost W."/>
            <person name="Jha R.K."/>
            <person name="Patterson J."/>
            <person name="Monnat R.J. Jr."/>
            <person name="Barlow S.B."/>
            <person name="Starkenburg S.R."/>
            <person name="Cattolico R.A."/>
        </authorList>
    </citation>
    <scope>NUCLEOTIDE SEQUENCE</scope>
    <source>
        <strain evidence="8">CCMP291</strain>
    </source>
</reference>
<dbReference type="PANTHER" id="PTHR23359">
    <property type="entry name" value="NUCLEOTIDE KINASE"/>
    <property type="match status" value="1"/>
</dbReference>